<dbReference type="Proteomes" id="UP000677436">
    <property type="component" value="Chromosome"/>
</dbReference>
<reference evidence="3" key="1">
    <citation type="journal article" date="2013" name="Int. J. Syst. Evol. Microbiol.">
        <title>Polycladomyces abyssicola gen. nov., sp. nov., a thermophilic filamentous bacterium isolated from hemipelagic sediment.</title>
        <authorList>
            <person name="Tsubouchi T."/>
            <person name="Shimane Y."/>
            <person name="Mori K."/>
            <person name="Usui K."/>
            <person name="Hiraki T."/>
            <person name="Tame A."/>
            <person name="Uematsu K."/>
            <person name="Maruyama T."/>
            <person name="Hatada Y."/>
        </authorList>
    </citation>
    <scope>NUCLEOTIDE SEQUENCE</scope>
    <source>
        <strain evidence="3">JIR-001</strain>
    </source>
</reference>
<dbReference type="Gene3D" id="3.30.70.330">
    <property type="match status" value="1"/>
</dbReference>
<dbReference type="KEGG" id="pabs:JIR001_20180"/>
<dbReference type="PANTHER" id="PTHR13633:SF3">
    <property type="entry name" value="MITOCHONDRIAL TRANSCRIPTION RESCUE FACTOR 1"/>
    <property type="match status" value="1"/>
</dbReference>
<evidence type="ECO:0000259" key="2">
    <source>
        <dbReference type="SMART" id="SM00363"/>
    </source>
</evidence>
<dbReference type="Gene3D" id="3.30.1370.160">
    <property type="match status" value="1"/>
</dbReference>
<dbReference type="Pfam" id="PF21278">
    <property type="entry name" value="YlmH_1st"/>
    <property type="match status" value="1"/>
</dbReference>
<organism evidence="3 4">
    <name type="scientific">Polycladomyces abyssicola</name>
    <dbReference type="NCBI Taxonomy" id="1125966"/>
    <lineage>
        <taxon>Bacteria</taxon>
        <taxon>Bacillati</taxon>
        <taxon>Bacillota</taxon>
        <taxon>Bacilli</taxon>
        <taxon>Bacillales</taxon>
        <taxon>Thermoactinomycetaceae</taxon>
        <taxon>Polycladomyces</taxon>
    </lineage>
</organism>
<dbReference type="InterPro" id="IPR048443">
    <property type="entry name" value="RqcP2_N"/>
</dbReference>
<dbReference type="SUPFAM" id="SSF55174">
    <property type="entry name" value="Alpha-L RNA-binding motif"/>
    <property type="match status" value="1"/>
</dbReference>
<proteinExistence type="predicted"/>
<keyword evidence="4" id="KW-1185">Reference proteome</keyword>
<dbReference type="EMBL" id="AP024601">
    <property type="protein sequence ID" value="BCU82235.1"/>
    <property type="molecule type" value="Genomic_DNA"/>
</dbReference>
<dbReference type="InterPro" id="IPR036986">
    <property type="entry name" value="S4_RNA-bd_sf"/>
</dbReference>
<feature type="domain" description="RNA-binding S4" evidence="2">
    <location>
        <begin position="183"/>
        <end position="240"/>
    </location>
</feature>
<dbReference type="Gene3D" id="3.10.290.10">
    <property type="entry name" value="RNA-binding S4 domain"/>
    <property type="match status" value="1"/>
</dbReference>
<dbReference type="InterPro" id="IPR040591">
    <property type="entry name" value="RqcP2_RBD"/>
</dbReference>
<dbReference type="CDD" id="cd00165">
    <property type="entry name" value="S4"/>
    <property type="match status" value="1"/>
</dbReference>
<dbReference type="Pfam" id="PF01479">
    <property type="entry name" value="S4"/>
    <property type="match status" value="1"/>
</dbReference>
<dbReference type="RefSeq" id="WP_212772595.1">
    <property type="nucleotide sequence ID" value="NZ_AP024601.1"/>
</dbReference>
<evidence type="ECO:0000313" key="3">
    <source>
        <dbReference type="EMBL" id="BCU82235.1"/>
    </source>
</evidence>
<reference evidence="3" key="2">
    <citation type="journal article" date="2021" name="Microbiol. Resour. Announc.">
        <title>Complete Genome Sequence of Polycladomyces abyssicola JIR-001T, Isolated from Hemipelagic Sediment in Deep Seawater.</title>
        <authorList>
            <person name="Tsubouchi T."/>
            <person name="Kaneko Y."/>
        </authorList>
    </citation>
    <scope>NUCLEOTIDE SEQUENCE</scope>
    <source>
        <strain evidence="3">JIR-001</strain>
    </source>
</reference>
<accession>A0A8D5UFH2</accession>
<dbReference type="AlphaFoldDB" id="A0A8D5UFH2"/>
<sequence>MKNDALFAHFRPEERPFAERVLDWVYRAAEKYQPVQTPFLDPRQQFIVRSLANREPDIGVWSDGGYEGAERCRMWVLPAHFPPDELPSGLAFLAIRPHSGRELKHPDVLGSLLGLGIKREKLGDLLLHPEGCQAIVADELADYIRLQLSRVGRETVSVEEIGREDLVIPEREAIAQSITVASLRVDAVCAEGFRLSRSKAAQSIKGGKCKVNWKVVDNPAQTVAEQDMISLRGFGRLLVGKIDGRTKKGRYWVEVLKMR</sequence>
<evidence type="ECO:0000313" key="4">
    <source>
        <dbReference type="Proteomes" id="UP000677436"/>
    </source>
</evidence>
<keyword evidence="1" id="KW-0694">RNA-binding</keyword>
<dbReference type="InterPro" id="IPR002942">
    <property type="entry name" value="S4_RNA-bd"/>
</dbReference>
<dbReference type="GO" id="GO:0003723">
    <property type="term" value="F:RNA binding"/>
    <property type="evidence" value="ECO:0007669"/>
    <property type="project" value="UniProtKB-KW"/>
</dbReference>
<gene>
    <name evidence="3" type="primary">ylmH</name>
    <name evidence="3" type="ORF">JIR001_20180</name>
</gene>
<dbReference type="SMART" id="SM00363">
    <property type="entry name" value="S4"/>
    <property type="match status" value="1"/>
</dbReference>
<dbReference type="InterPro" id="IPR012677">
    <property type="entry name" value="Nucleotide-bd_a/b_plait_sf"/>
</dbReference>
<evidence type="ECO:0000256" key="1">
    <source>
        <dbReference type="PROSITE-ProRule" id="PRU00182"/>
    </source>
</evidence>
<dbReference type="PROSITE" id="PS50889">
    <property type="entry name" value="S4"/>
    <property type="match status" value="1"/>
</dbReference>
<protein>
    <submittedName>
        <fullName evidence="3">Putative RNA-binding protein YlmH</fullName>
    </submittedName>
</protein>
<dbReference type="Pfam" id="PF17774">
    <property type="entry name" value="YlmH_RBD"/>
    <property type="match status" value="1"/>
</dbReference>
<name>A0A8D5UFH2_9BACL</name>
<dbReference type="PANTHER" id="PTHR13633">
    <property type="entry name" value="MITOCHONDRIAL TRANSCRIPTION RESCUE FACTOR 1"/>
    <property type="match status" value="1"/>
</dbReference>